<proteinExistence type="predicted"/>
<protein>
    <recommendedName>
        <fullName evidence="3">T6SS immunity protein Tdi1 C-terminal domain-containing protein</fullName>
    </recommendedName>
</protein>
<evidence type="ECO:0008006" key="3">
    <source>
        <dbReference type="Google" id="ProtNLM"/>
    </source>
</evidence>
<organism evidence="1 2">
    <name type="scientific">Deinococcus aetherius</name>
    <dbReference type="NCBI Taxonomy" id="200252"/>
    <lineage>
        <taxon>Bacteria</taxon>
        <taxon>Thermotogati</taxon>
        <taxon>Deinococcota</taxon>
        <taxon>Deinococci</taxon>
        <taxon>Deinococcales</taxon>
        <taxon>Deinococcaceae</taxon>
        <taxon>Deinococcus</taxon>
    </lineage>
</organism>
<name>A0ABM8AG84_9DEIO</name>
<dbReference type="EMBL" id="AP026560">
    <property type="protein sequence ID" value="BDP42706.1"/>
    <property type="molecule type" value="Genomic_DNA"/>
</dbReference>
<reference evidence="1" key="1">
    <citation type="submission" date="2022-07" db="EMBL/GenBank/DDBJ databases">
        <title>Complete Genome Sequence of the Radioresistant Bacterium Deinococcus aetherius ST0316, Isolated from the Air Dust collected in Lower Stratosphere above Japan.</title>
        <authorList>
            <person name="Satoh K."/>
            <person name="Hagiwara K."/>
            <person name="Katsumata K."/>
            <person name="Kubo A."/>
            <person name="Yokobori S."/>
            <person name="Yamagishi A."/>
            <person name="Oono Y."/>
            <person name="Narumi I."/>
        </authorList>
    </citation>
    <scope>NUCLEOTIDE SEQUENCE</scope>
    <source>
        <strain evidence="1">ST0316</strain>
    </source>
</reference>
<dbReference type="RefSeq" id="WP_264775390.1">
    <property type="nucleotide sequence ID" value="NZ_AP026560.1"/>
</dbReference>
<dbReference type="Proteomes" id="UP001064971">
    <property type="component" value="Chromosome"/>
</dbReference>
<evidence type="ECO:0000313" key="1">
    <source>
        <dbReference type="EMBL" id="BDP42706.1"/>
    </source>
</evidence>
<accession>A0ABM8AG84</accession>
<evidence type="ECO:0000313" key="2">
    <source>
        <dbReference type="Proteomes" id="UP001064971"/>
    </source>
</evidence>
<sequence length="176" mass="19360">MLLDELQHLLALRNGFYALEGAVHLLPAAPSGLTLSFWNASETWRFAYEELTDGYFFFAQDVFGNPFALHQTGVVLFDAETGATELVAPTVAGWAEAVISNDYWSGWSLAQAWQSQYGSLLQDHRLVPTQPFVLGGAFDMGNLKAVPAVEGMRFRGHLATQLRDLPNGAKIQLTIT</sequence>
<keyword evidence="2" id="KW-1185">Reference proteome</keyword>
<gene>
    <name evidence="1" type="ORF">DAETH_26750</name>
</gene>